<dbReference type="PANTHER" id="PTHR31980">
    <property type="entry name" value="PROTEIN FAM220A"/>
    <property type="match status" value="1"/>
</dbReference>
<dbReference type="Proteomes" id="UP001314169">
    <property type="component" value="Chromosome 5"/>
</dbReference>
<feature type="region of interest" description="Disordered" evidence="1">
    <location>
        <begin position="1"/>
        <end position="209"/>
    </location>
</feature>
<feature type="compositionally biased region" description="Pro residues" evidence="1">
    <location>
        <begin position="191"/>
        <end position="209"/>
    </location>
</feature>
<evidence type="ECO:0000259" key="2">
    <source>
        <dbReference type="Pfam" id="PF15487"/>
    </source>
</evidence>
<sequence length="209" mass="21202">MRDGTGTGTLGTGLATEPRGDSAKRPCSLRARESPRPPGARPWAEAPAGDDHGDAQNETVSRETKSAPREAWLPGGTQVPACLTESSRRNSAAAVAPGKTVDPSLGPAGERLAGVPCGVGAAPVRDWLEGPRATSSHRGRCRRGELGGPGLPRGSRSGAGVSAGEPPGRPEVLPSDGSALPRHTERGEVPPRAPRPSADLPPAPGPVGL</sequence>
<reference evidence="3" key="1">
    <citation type="submission" date="2023-12" db="EMBL/GenBank/DDBJ databases">
        <authorList>
            <person name="Brown T."/>
        </authorList>
    </citation>
    <scope>NUCLEOTIDE SEQUENCE</scope>
</reference>
<accession>A0ABP0A8Y6</accession>
<dbReference type="InterPro" id="IPR040355">
    <property type="entry name" value="FAM220A"/>
</dbReference>
<dbReference type="PANTHER" id="PTHR31980:SF1">
    <property type="entry name" value="PROTEIN FAM220A"/>
    <property type="match status" value="1"/>
</dbReference>
<feature type="compositionally biased region" description="Gly residues" evidence="1">
    <location>
        <begin position="1"/>
        <end position="11"/>
    </location>
</feature>
<feature type="compositionally biased region" description="Low complexity" evidence="1">
    <location>
        <begin position="152"/>
        <end position="164"/>
    </location>
</feature>
<name>A0ABP0A8Y6_PIPNA</name>
<evidence type="ECO:0000313" key="3">
    <source>
        <dbReference type="EMBL" id="CAK6446383.1"/>
    </source>
</evidence>
<keyword evidence="4" id="KW-1185">Reference proteome</keyword>
<feature type="domain" description="SIPAR" evidence="2">
    <location>
        <begin position="17"/>
        <end position="145"/>
    </location>
</feature>
<evidence type="ECO:0000256" key="1">
    <source>
        <dbReference type="SAM" id="MobiDB-lite"/>
    </source>
</evidence>
<dbReference type="InterPro" id="IPR029155">
    <property type="entry name" value="SIPAR"/>
</dbReference>
<gene>
    <name evidence="3" type="ORF">MPIPNATIZW_LOCUS14689</name>
</gene>
<dbReference type="Pfam" id="PF15487">
    <property type="entry name" value="FAM220"/>
    <property type="match status" value="1"/>
</dbReference>
<evidence type="ECO:0000313" key="4">
    <source>
        <dbReference type="Proteomes" id="UP001314169"/>
    </source>
</evidence>
<dbReference type="EMBL" id="OY882862">
    <property type="protein sequence ID" value="CAK6446383.1"/>
    <property type="molecule type" value="Genomic_DNA"/>
</dbReference>
<feature type="compositionally biased region" description="Basic and acidic residues" evidence="1">
    <location>
        <begin position="18"/>
        <end position="35"/>
    </location>
</feature>
<proteinExistence type="predicted"/>
<organism evidence="3 4">
    <name type="scientific">Pipistrellus nathusii</name>
    <name type="common">Nathusius' pipistrelle</name>
    <dbReference type="NCBI Taxonomy" id="59473"/>
    <lineage>
        <taxon>Eukaryota</taxon>
        <taxon>Metazoa</taxon>
        <taxon>Chordata</taxon>
        <taxon>Craniata</taxon>
        <taxon>Vertebrata</taxon>
        <taxon>Euteleostomi</taxon>
        <taxon>Mammalia</taxon>
        <taxon>Eutheria</taxon>
        <taxon>Laurasiatheria</taxon>
        <taxon>Chiroptera</taxon>
        <taxon>Yangochiroptera</taxon>
        <taxon>Vespertilionidae</taxon>
        <taxon>Pipistrellus</taxon>
    </lineage>
</organism>
<protein>
    <recommendedName>
        <fullName evidence="2">SIPAR domain-containing protein</fullName>
    </recommendedName>
</protein>
<feature type="compositionally biased region" description="Basic and acidic residues" evidence="1">
    <location>
        <begin position="49"/>
        <end position="68"/>
    </location>
</feature>